<dbReference type="Gene3D" id="3.40.50.880">
    <property type="match status" value="1"/>
</dbReference>
<dbReference type="InterPro" id="IPR032633">
    <property type="entry name" value="ThiJ-like"/>
</dbReference>
<organism evidence="1 2">
    <name type="scientific">Nocardia pseudobrasiliensis</name>
    <dbReference type="NCBI Taxonomy" id="45979"/>
    <lineage>
        <taxon>Bacteria</taxon>
        <taxon>Bacillati</taxon>
        <taxon>Actinomycetota</taxon>
        <taxon>Actinomycetes</taxon>
        <taxon>Mycobacteriales</taxon>
        <taxon>Nocardiaceae</taxon>
        <taxon>Nocardia</taxon>
    </lineage>
</organism>
<evidence type="ECO:0000313" key="2">
    <source>
        <dbReference type="Proteomes" id="UP000254869"/>
    </source>
</evidence>
<comment type="caution">
    <text evidence="1">The sequence shown here is derived from an EMBL/GenBank/DDBJ whole genome shotgun (WGS) entry which is preliminary data.</text>
</comment>
<proteinExistence type="predicted"/>
<dbReference type="RefSeq" id="WP_067992928.1">
    <property type="nucleotide sequence ID" value="NZ_QQBC01000002.1"/>
</dbReference>
<dbReference type="STRING" id="1210086.GCA_001613105_01177"/>
<sequence length="67" mass="7392">MIVFLLPDSEYDPTEAAVPWATLSDAGIEVRFATPTGEPAYADPRLTERGFSLRDMILAHDQGERAI</sequence>
<protein>
    <submittedName>
        <fullName evidence="1">ThiJ/PfpI family protein</fullName>
    </submittedName>
</protein>
<dbReference type="EMBL" id="QQBC01000002">
    <property type="protein sequence ID" value="RDI68200.1"/>
    <property type="molecule type" value="Genomic_DNA"/>
</dbReference>
<dbReference type="SUPFAM" id="SSF52317">
    <property type="entry name" value="Class I glutamine amidotransferase-like"/>
    <property type="match status" value="1"/>
</dbReference>
<dbReference type="AlphaFoldDB" id="A0A370IC62"/>
<dbReference type="InterPro" id="IPR029062">
    <property type="entry name" value="Class_I_gatase-like"/>
</dbReference>
<dbReference type="Pfam" id="PF17124">
    <property type="entry name" value="ThiJ_like"/>
    <property type="match status" value="1"/>
</dbReference>
<reference evidence="1 2" key="1">
    <citation type="submission" date="2018-07" db="EMBL/GenBank/DDBJ databases">
        <title>Genomic Encyclopedia of Type Strains, Phase IV (KMG-IV): sequencing the most valuable type-strain genomes for metagenomic binning, comparative biology and taxonomic classification.</title>
        <authorList>
            <person name="Goeker M."/>
        </authorList>
    </citation>
    <scope>NUCLEOTIDE SEQUENCE [LARGE SCALE GENOMIC DNA]</scope>
    <source>
        <strain evidence="1 2">DSM 44290</strain>
    </source>
</reference>
<accession>A0A370IC62</accession>
<keyword evidence="2" id="KW-1185">Reference proteome</keyword>
<evidence type="ECO:0000313" key="1">
    <source>
        <dbReference type="EMBL" id="RDI68200.1"/>
    </source>
</evidence>
<gene>
    <name evidence="1" type="ORF">DFR76_102601</name>
</gene>
<dbReference type="Proteomes" id="UP000254869">
    <property type="component" value="Unassembled WGS sequence"/>
</dbReference>
<name>A0A370IC62_9NOCA</name>